<feature type="compositionally biased region" description="Basic residues" evidence="3">
    <location>
        <begin position="755"/>
        <end position="766"/>
    </location>
</feature>
<feature type="region of interest" description="Disordered" evidence="3">
    <location>
        <begin position="32"/>
        <end position="56"/>
    </location>
</feature>
<feature type="compositionally biased region" description="Basic and acidic residues" evidence="3">
    <location>
        <begin position="209"/>
        <end position="228"/>
    </location>
</feature>
<sequence length="1069" mass="116712">DTNRFFFICLQGSKCTSGGAPGQPYYITHQFPPGSSATLPNRGRPPTGSIPARAYSPAVPPVAANKSSGYMSSPERASSRTGYTAAPYMSPGGSSFDDNSYYGYGPRTGSITPVIDEETSDNELMEDSFNMYAAKPSSITKRPTYGNPPTVPYDATRIRVENMERQIANLTGLVQKALTHAPVVAPPFRNASDEFDKVSSGSTTSLAEEPYKRSDTKPPKLGRDKSVSFEKSVSFSDEPPDMNSPKQHSPQSSADTKPAKPAIKSSTLPRTASQEKDRFKPHPPPKPSAIPGQYDERHLYSDLQLTPEMYNQLRVLQKKAKDLRQEARNLRRMSQAQAHSIRETIKDTFIKIRTLIASGADQAWSESGSKERANVDREEDIYRQEIIRLETDLTELESTVEELRGNVINKKSRVNMSDVENMALVLSKSSKTVAELKLRFPSLQESIRAVLTKEMDRAVTEEKFLKEEPDRLESALKRCKKLTGTLVTLKRLASVQEQRLPDARLSPTNEDTPPITPTSSAKCVNNACTDNVDCEQVLSNRLLGSVAGQGSVVDQTGTGTDDGSGAGAGKREPTGAENALDTLLDELQTTPAAAAATAASVKSVVTATASVESVSVTEPTTVAAAEAVEPKTVTGPTIPVAPKPVLRRLSSTSSEAGGKPPVPERTPDLQNKRMPPPPPPRTSSKSPVASTDHGRWVGAATRRPRGSVSSSSAGGSPPQPEGFSDHRGGSRRLRQTADARTTDGDRTTADGDRAGRRRDHHHHHHQTGTVGTAAPGTVEEAKGAAGTVHAAAAVATVAAAARPAPAQEDGQRGQPAVENGAVHERGRPHIGLAHSTGRRRRHRHRGRCRRRKATVDRKQQGHRRRRRPVDDDDRQQSVRDGHHMTHDRCLKRVKANLSQSVVSYIIIVVVVVAVCNIMYKTLWCPPSPSPLPPPLPLLPLHSPPDFRHYNPVFSVFTPPFLLSVGWGNLTKIVSERSEHYQKQTTFSVCGLSRIGKNSAHMLNNPVYIIRNIHSNNICLSIQYYYVNTVSIQRESLLFSLVIRENVIMHCVAVVFTFELYITVNIYNIS</sequence>
<feature type="transmembrane region" description="Helical" evidence="4">
    <location>
        <begin position="1046"/>
        <end position="1066"/>
    </location>
</feature>
<protein>
    <recommendedName>
        <fullName evidence="5">Actin interacting protein 3-like C-terminal domain-containing protein</fullName>
    </recommendedName>
</protein>
<feature type="compositionally biased region" description="Polar residues" evidence="3">
    <location>
        <begin position="244"/>
        <end position="255"/>
    </location>
</feature>
<evidence type="ECO:0000256" key="1">
    <source>
        <dbReference type="ARBA" id="ARBA00023054"/>
    </source>
</evidence>
<evidence type="ECO:0000259" key="5">
    <source>
        <dbReference type="Pfam" id="PF03915"/>
    </source>
</evidence>
<evidence type="ECO:0000313" key="6">
    <source>
        <dbReference type="EMBL" id="KAE9529776.1"/>
    </source>
</evidence>
<name>A0A6G0TBF0_APHGL</name>
<feature type="coiled-coil region" evidence="2">
    <location>
        <begin position="379"/>
        <end position="413"/>
    </location>
</feature>
<organism evidence="6 7">
    <name type="scientific">Aphis glycines</name>
    <name type="common">Soybean aphid</name>
    <dbReference type="NCBI Taxonomy" id="307491"/>
    <lineage>
        <taxon>Eukaryota</taxon>
        <taxon>Metazoa</taxon>
        <taxon>Ecdysozoa</taxon>
        <taxon>Arthropoda</taxon>
        <taxon>Hexapoda</taxon>
        <taxon>Insecta</taxon>
        <taxon>Pterygota</taxon>
        <taxon>Neoptera</taxon>
        <taxon>Paraneoptera</taxon>
        <taxon>Hemiptera</taxon>
        <taxon>Sternorrhyncha</taxon>
        <taxon>Aphidomorpha</taxon>
        <taxon>Aphidoidea</taxon>
        <taxon>Aphididae</taxon>
        <taxon>Aphidini</taxon>
        <taxon>Aphis</taxon>
        <taxon>Aphis</taxon>
    </lineage>
</organism>
<proteinExistence type="predicted"/>
<dbReference type="EMBL" id="VYZN01000044">
    <property type="protein sequence ID" value="KAE9529776.1"/>
    <property type="molecule type" value="Genomic_DNA"/>
</dbReference>
<keyword evidence="4" id="KW-1133">Transmembrane helix</keyword>
<dbReference type="PANTHER" id="PTHR22741:SF10">
    <property type="entry name" value="COILED-COIL DOMAIN-CONTAINING PROTEIN CG32809"/>
    <property type="match status" value="1"/>
</dbReference>
<reference evidence="6 7" key="1">
    <citation type="submission" date="2019-08" db="EMBL/GenBank/DDBJ databases">
        <title>The genome of the soybean aphid Biotype 1, its phylome, world population structure and adaptation to the North American continent.</title>
        <authorList>
            <person name="Giordano R."/>
            <person name="Donthu R.K."/>
            <person name="Hernandez A.G."/>
            <person name="Wright C.L."/>
            <person name="Zimin A.V."/>
        </authorList>
    </citation>
    <scope>NUCLEOTIDE SEQUENCE [LARGE SCALE GENOMIC DNA]</scope>
    <source>
        <tissue evidence="6">Whole aphids</tissue>
    </source>
</reference>
<feature type="compositionally biased region" description="Low complexity" evidence="3">
    <location>
        <begin position="706"/>
        <end position="716"/>
    </location>
</feature>
<keyword evidence="7" id="KW-1185">Reference proteome</keyword>
<keyword evidence="4" id="KW-0472">Membrane</keyword>
<feature type="compositionally biased region" description="Low complexity" evidence="3">
    <location>
        <begin position="550"/>
        <end position="559"/>
    </location>
</feature>
<feature type="coiled-coil region" evidence="2">
    <location>
        <begin position="153"/>
        <end position="180"/>
    </location>
</feature>
<evidence type="ECO:0000313" key="7">
    <source>
        <dbReference type="Proteomes" id="UP000475862"/>
    </source>
</evidence>
<dbReference type="OrthoDB" id="6022652at2759"/>
<evidence type="ECO:0000256" key="4">
    <source>
        <dbReference type="SAM" id="Phobius"/>
    </source>
</evidence>
<dbReference type="Proteomes" id="UP000475862">
    <property type="component" value="Unassembled WGS sequence"/>
</dbReference>
<evidence type="ECO:0000256" key="2">
    <source>
        <dbReference type="SAM" id="Coils"/>
    </source>
</evidence>
<feature type="domain" description="Actin interacting protein 3-like C-terminal" evidence="5">
    <location>
        <begin position="264"/>
        <end position="504"/>
    </location>
</feature>
<dbReference type="AlphaFoldDB" id="A0A6G0TBF0"/>
<evidence type="ECO:0000256" key="3">
    <source>
        <dbReference type="SAM" id="MobiDB-lite"/>
    </source>
</evidence>
<accession>A0A6G0TBF0</accession>
<feature type="compositionally biased region" description="Basic and acidic residues" evidence="3">
    <location>
        <begin position="874"/>
        <end position="885"/>
    </location>
</feature>
<dbReference type="Pfam" id="PF03915">
    <property type="entry name" value="AIP3"/>
    <property type="match status" value="1"/>
</dbReference>
<feature type="non-terminal residue" evidence="6">
    <location>
        <position position="1"/>
    </location>
</feature>
<comment type="caution">
    <text evidence="6">The sequence shown here is derived from an EMBL/GenBank/DDBJ whole genome shotgun (WGS) entry which is preliminary data.</text>
</comment>
<dbReference type="GO" id="GO:0005737">
    <property type="term" value="C:cytoplasm"/>
    <property type="evidence" value="ECO:0007669"/>
    <property type="project" value="TreeGrafter"/>
</dbReference>
<gene>
    <name evidence="6" type="ORF">AGLY_011872</name>
</gene>
<dbReference type="PANTHER" id="PTHR22741">
    <property type="entry name" value="P140CAP/SNIP-RELATED"/>
    <property type="match status" value="1"/>
</dbReference>
<feature type="region of interest" description="Disordered" evidence="3">
    <location>
        <begin position="634"/>
        <end position="775"/>
    </location>
</feature>
<feature type="region of interest" description="Disordered" evidence="3">
    <location>
        <begin position="802"/>
        <end position="885"/>
    </location>
</feature>
<dbReference type="InterPro" id="IPR022782">
    <property type="entry name" value="AIP3-like_C"/>
</dbReference>
<dbReference type="Gene3D" id="1.20.58.1540">
    <property type="entry name" value="Actin interacting protein 3, C-terminal domain"/>
    <property type="match status" value="1"/>
</dbReference>
<feature type="region of interest" description="Disordered" evidence="3">
    <location>
        <begin position="550"/>
        <end position="574"/>
    </location>
</feature>
<dbReference type="InterPro" id="IPR051825">
    <property type="entry name" value="SRCIN1"/>
</dbReference>
<keyword evidence="4" id="KW-0812">Transmembrane</keyword>
<feature type="compositionally biased region" description="Basic and acidic residues" evidence="3">
    <location>
        <begin position="735"/>
        <end position="754"/>
    </location>
</feature>
<keyword evidence="1 2" id="KW-0175">Coiled coil</keyword>
<feature type="compositionally biased region" description="Basic residues" evidence="3">
    <location>
        <begin position="836"/>
        <end position="852"/>
    </location>
</feature>
<feature type="region of interest" description="Disordered" evidence="3">
    <location>
        <begin position="187"/>
        <end position="294"/>
    </location>
</feature>